<evidence type="ECO:0000313" key="5">
    <source>
        <dbReference type="Proteomes" id="UP000039541"/>
    </source>
</evidence>
<organism evidence="4 6">
    <name type="scientific">Salmonella enterica subsp. enterica serovar Bovismorbificans</name>
    <dbReference type="NCBI Taxonomy" id="58097"/>
    <lineage>
        <taxon>Bacteria</taxon>
        <taxon>Pseudomonadati</taxon>
        <taxon>Pseudomonadota</taxon>
        <taxon>Gammaproteobacteria</taxon>
        <taxon>Enterobacterales</taxon>
        <taxon>Enterobacteriaceae</taxon>
        <taxon>Salmonella</taxon>
    </lineage>
</organism>
<evidence type="ECO:0000313" key="3">
    <source>
        <dbReference type="EMBL" id="CNT64906.1"/>
    </source>
</evidence>
<dbReference type="AlphaFoldDB" id="A0A655BPA2"/>
<evidence type="ECO:0000313" key="2">
    <source>
        <dbReference type="EMBL" id="CNT62270.1"/>
    </source>
</evidence>
<gene>
    <name evidence="4" type="ORF">ERS008198_00559</name>
    <name evidence="3" type="ORF">ERS008202_00475</name>
    <name evidence="2" type="ORF">ERS008207_00342</name>
</gene>
<evidence type="ECO:0000313" key="7">
    <source>
        <dbReference type="Proteomes" id="UP000042394"/>
    </source>
</evidence>
<evidence type="ECO:0000256" key="1">
    <source>
        <dbReference type="SAM" id="MobiDB-lite"/>
    </source>
</evidence>
<name>A0A655BPA2_SALET</name>
<reference evidence="5 6" key="1">
    <citation type="submission" date="2015-03" db="EMBL/GenBank/DDBJ databases">
        <authorList>
            <consortium name="Pathogen Informatics"/>
        </authorList>
    </citation>
    <scope>NUCLEOTIDE SEQUENCE [LARGE SCALE GENOMIC DNA]</scope>
    <source>
        <strain evidence="3 5">3476</strain>
        <strain evidence="4 6">A1104</strain>
        <strain evidence="2 7">D4891</strain>
    </source>
</reference>
<dbReference type="EMBL" id="CQPC01000004">
    <property type="protein sequence ID" value="CNT64906.1"/>
    <property type="molecule type" value="Genomic_DNA"/>
</dbReference>
<dbReference type="EMBL" id="CQPD01000002">
    <property type="protein sequence ID" value="CNT62270.1"/>
    <property type="molecule type" value="Genomic_DNA"/>
</dbReference>
<sequence>MGKRFRAGKTLGKFYRMFAVIFVIDGDSRVSDFKRRGERKQDDLNQHRQNQDRARLRFA</sequence>
<proteinExistence type="predicted"/>
<dbReference type="Proteomes" id="UP000041314">
    <property type="component" value="Unassembled WGS sequence"/>
</dbReference>
<feature type="region of interest" description="Disordered" evidence="1">
    <location>
        <begin position="35"/>
        <end position="59"/>
    </location>
</feature>
<dbReference type="Proteomes" id="UP000039541">
    <property type="component" value="Unassembled WGS sequence"/>
</dbReference>
<dbReference type="EMBL" id="CQPA01000003">
    <property type="protein sequence ID" value="CNT66000.1"/>
    <property type="molecule type" value="Genomic_DNA"/>
</dbReference>
<accession>A0A655BPA2</accession>
<evidence type="ECO:0000313" key="6">
    <source>
        <dbReference type="Proteomes" id="UP000041314"/>
    </source>
</evidence>
<dbReference type="Proteomes" id="UP000042394">
    <property type="component" value="Unassembled WGS sequence"/>
</dbReference>
<evidence type="ECO:0000313" key="4">
    <source>
        <dbReference type="EMBL" id="CNT66000.1"/>
    </source>
</evidence>
<protein>
    <submittedName>
        <fullName evidence="4">Uncharacterized protein</fullName>
    </submittedName>
</protein>